<keyword evidence="4" id="KW-1185">Reference proteome</keyword>
<name>A0A1G6V0D4_9ACTN</name>
<organism evidence="3 4">
    <name type="scientific">Nocardioides lianchengensis</name>
    <dbReference type="NCBI Taxonomy" id="1045774"/>
    <lineage>
        <taxon>Bacteria</taxon>
        <taxon>Bacillati</taxon>
        <taxon>Actinomycetota</taxon>
        <taxon>Actinomycetes</taxon>
        <taxon>Propionibacteriales</taxon>
        <taxon>Nocardioidaceae</taxon>
        <taxon>Nocardioides</taxon>
    </lineage>
</organism>
<dbReference type="AlphaFoldDB" id="A0A1G6V0D4"/>
<dbReference type="InterPro" id="IPR007295">
    <property type="entry name" value="DUF402"/>
</dbReference>
<dbReference type="SUPFAM" id="SSF159234">
    <property type="entry name" value="FomD-like"/>
    <property type="match status" value="1"/>
</dbReference>
<evidence type="ECO:0000313" key="4">
    <source>
        <dbReference type="Proteomes" id="UP000199034"/>
    </source>
</evidence>
<gene>
    <name evidence="3" type="ORF">SAMN05421872_108133</name>
</gene>
<dbReference type="OrthoDB" id="3815685at2"/>
<accession>A0A1G6V0D4</accession>
<feature type="domain" description="DUF402" evidence="2">
    <location>
        <begin position="57"/>
        <end position="164"/>
    </location>
</feature>
<keyword evidence="1" id="KW-0378">Hydrolase</keyword>
<reference evidence="4" key="1">
    <citation type="submission" date="2016-10" db="EMBL/GenBank/DDBJ databases">
        <authorList>
            <person name="Varghese N."/>
            <person name="Submissions S."/>
        </authorList>
    </citation>
    <scope>NUCLEOTIDE SEQUENCE [LARGE SCALE GENOMIC DNA]</scope>
    <source>
        <strain evidence="4">CGMCC 4.6858</strain>
    </source>
</reference>
<dbReference type="Pfam" id="PF04167">
    <property type="entry name" value="DUF402"/>
    <property type="match status" value="1"/>
</dbReference>
<evidence type="ECO:0000256" key="1">
    <source>
        <dbReference type="ARBA" id="ARBA00022801"/>
    </source>
</evidence>
<dbReference type="STRING" id="1045774.SAMN05421872_108133"/>
<dbReference type="InterPro" id="IPR035930">
    <property type="entry name" value="FomD-like_sf"/>
</dbReference>
<protein>
    <recommendedName>
        <fullName evidence="2">DUF402 domain-containing protein</fullName>
    </recommendedName>
</protein>
<evidence type="ECO:0000259" key="2">
    <source>
        <dbReference type="Pfam" id="PF04167"/>
    </source>
</evidence>
<dbReference type="PANTHER" id="PTHR39159:SF1">
    <property type="entry name" value="UPF0374 PROTEIN YGAC"/>
    <property type="match status" value="1"/>
</dbReference>
<dbReference type="InterPro" id="IPR050212">
    <property type="entry name" value="Ntdp-like"/>
</dbReference>
<dbReference type="EMBL" id="FMZM01000008">
    <property type="protein sequence ID" value="SDD46437.1"/>
    <property type="molecule type" value="Genomic_DNA"/>
</dbReference>
<dbReference type="RefSeq" id="WP_090857951.1">
    <property type="nucleotide sequence ID" value="NZ_FMZM01000008.1"/>
</dbReference>
<sequence length="180" mass="20497">MDACAPGTVVERREVLHGQVWLSTPVTVVDDDGETLAVLLVPGAPMTYPDHPFGPHPWAGVDTWGGTTVLQLHRADDWYAVWRMFEGDRDLGWYVNFEAPIRRGHARFETLDYGLDLVIPPDGPWTWKDVDDPDELVREGRITREVADELRTRAAALAQDLDAGRRWWAGWDRWTPEARP</sequence>
<dbReference type="PANTHER" id="PTHR39159">
    <property type="match status" value="1"/>
</dbReference>
<proteinExistence type="predicted"/>
<evidence type="ECO:0000313" key="3">
    <source>
        <dbReference type="EMBL" id="SDD46437.1"/>
    </source>
</evidence>
<dbReference type="GO" id="GO:0016787">
    <property type="term" value="F:hydrolase activity"/>
    <property type="evidence" value="ECO:0007669"/>
    <property type="project" value="UniProtKB-KW"/>
</dbReference>
<dbReference type="Proteomes" id="UP000199034">
    <property type="component" value="Unassembled WGS sequence"/>
</dbReference>
<dbReference type="Gene3D" id="2.40.380.10">
    <property type="entry name" value="FomD-like"/>
    <property type="match status" value="1"/>
</dbReference>